<keyword evidence="1" id="KW-0378">Hydrolase</keyword>
<protein>
    <submittedName>
        <fullName evidence="2">Uncharacterized protein</fullName>
    </submittedName>
</protein>
<dbReference type="EMBL" id="JBHRZT010000068">
    <property type="protein sequence ID" value="MFC3885085.1"/>
    <property type="molecule type" value="Genomic_DNA"/>
</dbReference>
<dbReference type="Proteomes" id="UP001595752">
    <property type="component" value="Unassembled WGS sequence"/>
</dbReference>
<keyword evidence="3" id="KW-1185">Reference proteome</keyword>
<dbReference type="Gene3D" id="3.30.70.360">
    <property type="match status" value="1"/>
</dbReference>
<dbReference type="Gene3D" id="3.40.630.10">
    <property type="entry name" value="Zn peptidases"/>
    <property type="match status" value="1"/>
</dbReference>
<dbReference type="SUPFAM" id="SSF53187">
    <property type="entry name" value="Zn-dependent exopeptidases"/>
    <property type="match status" value="1"/>
</dbReference>
<dbReference type="PANTHER" id="PTHR32494:SF5">
    <property type="entry name" value="ALLANTOATE AMIDOHYDROLASE"/>
    <property type="match status" value="1"/>
</dbReference>
<proteinExistence type="predicted"/>
<accession>A0ABV8B5A5</accession>
<organism evidence="2 3">
    <name type="scientific">Bacillus songklensis</name>
    <dbReference type="NCBI Taxonomy" id="1069116"/>
    <lineage>
        <taxon>Bacteria</taxon>
        <taxon>Bacillati</taxon>
        <taxon>Bacillota</taxon>
        <taxon>Bacilli</taxon>
        <taxon>Bacillales</taxon>
        <taxon>Bacillaceae</taxon>
        <taxon>Bacillus</taxon>
    </lineage>
</organism>
<evidence type="ECO:0000313" key="3">
    <source>
        <dbReference type="Proteomes" id="UP001595752"/>
    </source>
</evidence>
<name>A0ABV8B5A5_9BACI</name>
<reference evidence="3" key="1">
    <citation type="journal article" date="2019" name="Int. J. Syst. Evol. Microbiol.">
        <title>The Global Catalogue of Microorganisms (GCM) 10K type strain sequencing project: providing services to taxonomists for standard genome sequencing and annotation.</title>
        <authorList>
            <consortium name="The Broad Institute Genomics Platform"/>
            <consortium name="The Broad Institute Genome Sequencing Center for Infectious Disease"/>
            <person name="Wu L."/>
            <person name="Ma J."/>
        </authorList>
    </citation>
    <scope>NUCLEOTIDE SEQUENCE [LARGE SCALE GENOMIC DNA]</scope>
    <source>
        <strain evidence="3">CCUG 61889</strain>
    </source>
</reference>
<evidence type="ECO:0000256" key="1">
    <source>
        <dbReference type="ARBA" id="ARBA00022801"/>
    </source>
</evidence>
<comment type="caution">
    <text evidence="2">The sequence shown here is derived from an EMBL/GenBank/DDBJ whole genome shotgun (WGS) entry which is preliminary data.</text>
</comment>
<dbReference type="RefSeq" id="WP_377917158.1">
    <property type="nucleotide sequence ID" value="NZ_JBHRZT010000068.1"/>
</dbReference>
<evidence type="ECO:0000313" key="2">
    <source>
        <dbReference type="EMBL" id="MFC3885085.1"/>
    </source>
</evidence>
<gene>
    <name evidence="2" type="ORF">ACFOU2_17065</name>
</gene>
<dbReference type="PANTHER" id="PTHR32494">
    <property type="entry name" value="ALLANTOATE DEIMINASE-RELATED"/>
    <property type="match status" value="1"/>
</dbReference>
<dbReference type="InterPro" id="IPR010158">
    <property type="entry name" value="Amidase_Cbmase"/>
</dbReference>
<sequence length="105" mass="11572">MLKDISGISFLQAMNEAGFGKGIYRSPKRGDLCCFIELHVEQGSVLEREGKSVGIVSHIVGQRRYTVQVTGESNHAGTTPMPFRIYCKCPSGQRSRFLVDECSAC</sequence>